<gene>
    <name evidence="1" type="primary">orf170</name>
</gene>
<geneLocation type="chloroplast" evidence="1"/>
<evidence type="ECO:0000313" key="1">
    <source>
        <dbReference type="EMBL" id="QQY84810.1"/>
    </source>
</evidence>
<protein>
    <recommendedName>
        <fullName evidence="2">HNH homing endonuclease</fullName>
    </recommendedName>
</protein>
<keyword evidence="1" id="KW-0934">Plastid</keyword>
<dbReference type="AlphaFoldDB" id="A0A7U1AQ13"/>
<sequence>MCTQAYKDFKNNTSNAYLNFIQLCKKKAKQYTALELTKCQVHHIVPRHHFQTHNLDLKNLDIPENLVVLSFNDHIEAHKIRFNVYNEYADKLAYSRMSDMGPEGMLAMQQAGGQASNAILRSQGRIMHDPNWQKEMAARSMARLDARKIRSVAGKKGIRTRHANRTIVKR</sequence>
<dbReference type="EMBL" id="MW315772">
    <property type="protein sequence ID" value="QQY84810.1"/>
    <property type="molecule type" value="Genomic_DNA"/>
</dbReference>
<proteinExistence type="predicted"/>
<evidence type="ECO:0008006" key="2">
    <source>
        <dbReference type="Google" id="ProtNLM"/>
    </source>
</evidence>
<name>A0A7U1AQ13_9CHLO</name>
<reference evidence="1" key="1">
    <citation type="submission" date="2020-11" db="EMBL/GenBank/DDBJ databases">
        <title>The Chloroplast Genome of the Green Alga Chaetophora lobata.</title>
        <authorList>
            <person name="Liu B."/>
        </authorList>
    </citation>
    <scope>NUCLEOTIDE SEQUENCE</scope>
</reference>
<dbReference type="InterPro" id="IPR003615">
    <property type="entry name" value="HNH_nuc"/>
</dbReference>
<organism evidence="1">
    <name type="scientific">Chaetophora lobata</name>
    <dbReference type="NCBI Taxonomy" id="1249516"/>
    <lineage>
        <taxon>Eukaryota</taxon>
        <taxon>Viridiplantae</taxon>
        <taxon>Chlorophyta</taxon>
        <taxon>core chlorophytes</taxon>
        <taxon>Chlorophyceae</taxon>
        <taxon>OCC clade</taxon>
        <taxon>Chaetophorales</taxon>
        <taxon>Chaetophoraceae</taxon>
        <taxon>Chaetophora</taxon>
    </lineage>
</organism>
<dbReference type="CDD" id="cd00085">
    <property type="entry name" value="HNHc"/>
    <property type="match status" value="1"/>
</dbReference>
<keyword evidence="1" id="KW-0150">Chloroplast</keyword>
<accession>A0A7U1AQ13</accession>